<feature type="transmembrane region" description="Helical" evidence="1">
    <location>
        <begin position="82"/>
        <end position="104"/>
    </location>
</feature>
<keyword evidence="1" id="KW-1133">Transmembrane helix</keyword>
<accession>A0ABT0QYA4</accession>
<feature type="transmembrane region" description="Helical" evidence="1">
    <location>
        <begin position="20"/>
        <end position="41"/>
    </location>
</feature>
<organism evidence="2 3">
    <name type="scientific">Brachybacterium equifaecis</name>
    <dbReference type="NCBI Taxonomy" id="2910770"/>
    <lineage>
        <taxon>Bacteria</taxon>
        <taxon>Bacillati</taxon>
        <taxon>Actinomycetota</taxon>
        <taxon>Actinomycetes</taxon>
        <taxon>Micrococcales</taxon>
        <taxon>Dermabacteraceae</taxon>
        <taxon>Brachybacterium</taxon>
    </lineage>
</organism>
<evidence type="ECO:0000313" key="2">
    <source>
        <dbReference type="EMBL" id="MCL6422652.1"/>
    </source>
</evidence>
<feature type="transmembrane region" description="Helical" evidence="1">
    <location>
        <begin position="204"/>
        <end position="225"/>
    </location>
</feature>
<evidence type="ECO:0000256" key="1">
    <source>
        <dbReference type="SAM" id="Phobius"/>
    </source>
</evidence>
<gene>
    <name evidence="2" type="ORF">Bequi_04495</name>
</gene>
<dbReference type="InterPro" id="IPR009324">
    <property type="entry name" value="DUF981"/>
</dbReference>
<reference evidence="2" key="1">
    <citation type="submission" date="2022-02" db="EMBL/GenBank/DDBJ databases">
        <authorList>
            <person name="Lee M."/>
            <person name="Kim S.-J."/>
            <person name="Jung M.-Y."/>
        </authorList>
    </citation>
    <scope>NUCLEOTIDE SEQUENCE</scope>
    <source>
        <strain evidence="2">JHP9</strain>
    </source>
</reference>
<evidence type="ECO:0000313" key="3">
    <source>
        <dbReference type="Proteomes" id="UP001203761"/>
    </source>
</evidence>
<dbReference type="RefSeq" id="WP_249736777.1">
    <property type="nucleotide sequence ID" value="NZ_JAKNCJ010000002.1"/>
</dbReference>
<feature type="transmembrane region" description="Helical" evidence="1">
    <location>
        <begin position="246"/>
        <end position="267"/>
    </location>
</feature>
<keyword evidence="1" id="KW-0472">Membrane</keyword>
<name>A0ABT0QYA4_9MICO</name>
<comment type="caution">
    <text evidence="2">The sequence shown here is derived from an EMBL/GenBank/DDBJ whole genome shotgun (WGS) entry which is preliminary data.</text>
</comment>
<keyword evidence="1" id="KW-0812">Transmembrane</keyword>
<sequence>MKDFFTGEKTPGMIDWASMPTYNTIMSLVAGAGLIALVMFARDLMRQQSALASRPVAGAADVEAGPRGEIAPVEDGLSTDGWALTFGVLGLILSVTGLHMTLTWPLAAGGFAFDNIIFGEPSLAFGVLMGALALYLWRRGDRITGSAQPVRMVARAARPLSVLIAGLGLALLGIMFAGIVYQFFAAPPQEPISGAFADYPWLEAWALSLVFGLVGVGALLFPFAVRQLAAPTPAGTAATSGGAAKAAGWIWLITGVIFLLFGAMNFYTHIGLVVNTQ</sequence>
<keyword evidence="3" id="KW-1185">Reference proteome</keyword>
<dbReference type="Pfam" id="PF06168">
    <property type="entry name" value="DUF981"/>
    <property type="match status" value="1"/>
</dbReference>
<dbReference type="Proteomes" id="UP001203761">
    <property type="component" value="Unassembled WGS sequence"/>
</dbReference>
<feature type="transmembrane region" description="Helical" evidence="1">
    <location>
        <begin position="116"/>
        <end position="137"/>
    </location>
</feature>
<dbReference type="EMBL" id="JAKNCJ010000002">
    <property type="protein sequence ID" value="MCL6422652.1"/>
    <property type="molecule type" value="Genomic_DNA"/>
</dbReference>
<feature type="transmembrane region" description="Helical" evidence="1">
    <location>
        <begin position="158"/>
        <end position="184"/>
    </location>
</feature>
<protein>
    <submittedName>
        <fullName evidence="2">DUF981 domain-containing protein</fullName>
    </submittedName>
</protein>
<proteinExistence type="predicted"/>